<sequence>MADQQFTQLLFATLEQTIAPDTQVIKAATVQLNTTFYTDARCVPALFEIATSGANAGVSSPPFPDVNDDATSSWRTPARRCCHVKASGEDPVADKQNLRAPDPATRARRAPQACFRQEAQAVARAAARASARLVSTIARFELDKGVWPELLPWLWNMASSSTASHREVALQTTFMLLDSIAIAPTSAGDKPSNQIPALLQLLGKTVADPESLTVRTWSVRSLGKLAEYVEPGEEHEI</sequence>
<dbReference type="InterPro" id="IPR016024">
    <property type="entry name" value="ARM-type_fold"/>
</dbReference>
<dbReference type="EMBL" id="PUHQ01000188">
    <property type="protein sequence ID" value="KAG0653596.1"/>
    <property type="molecule type" value="Genomic_DNA"/>
</dbReference>
<dbReference type="Proteomes" id="UP000777482">
    <property type="component" value="Unassembled WGS sequence"/>
</dbReference>
<dbReference type="SUPFAM" id="SSF48371">
    <property type="entry name" value="ARM repeat"/>
    <property type="match status" value="1"/>
</dbReference>
<dbReference type="InterPro" id="IPR057672">
    <property type="entry name" value="TPR_IPO4/5"/>
</dbReference>
<keyword evidence="3" id="KW-1185">Reference proteome</keyword>
<dbReference type="Gene3D" id="1.25.10.10">
    <property type="entry name" value="Leucine-rich Repeat Variant"/>
    <property type="match status" value="1"/>
</dbReference>
<evidence type="ECO:0000313" key="2">
    <source>
        <dbReference type="EMBL" id="KAG0653596.1"/>
    </source>
</evidence>
<feature type="domain" description="IPO4/5-like TPR repeats" evidence="1">
    <location>
        <begin position="128"/>
        <end position="225"/>
    </location>
</feature>
<proteinExistence type="predicted"/>
<feature type="non-terminal residue" evidence="2">
    <location>
        <position position="237"/>
    </location>
</feature>
<protein>
    <recommendedName>
        <fullName evidence="1">IPO4/5-like TPR repeats domain-containing protein</fullName>
    </recommendedName>
</protein>
<comment type="caution">
    <text evidence="2">The sequence shown here is derived from an EMBL/GenBank/DDBJ whole genome shotgun (WGS) entry which is preliminary data.</text>
</comment>
<accession>A0A9P7B1Q3</accession>
<reference evidence="2 3" key="1">
    <citation type="submission" date="2020-11" db="EMBL/GenBank/DDBJ databases">
        <title>Kefir isolates.</title>
        <authorList>
            <person name="Marcisauskas S."/>
            <person name="Kim Y."/>
            <person name="Blasche S."/>
        </authorList>
    </citation>
    <scope>NUCLEOTIDE SEQUENCE [LARGE SCALE GENOMIC DNA]</scope>
    <source>
        <strain evidence="2 3">KR</strain>
    </source>
</reference>
<name>A0A9P7B1Q3_RHOMI</name>
<evidence type="ECO:0000259" key="1">
    <source>
        <dbReference type="Pfam" id="PF25780"/>
    </source>
</evidence>
<dbReference type="Pfam" id="PF25780">
    <property type="entry name" value="TPR_IPO5"/>
    <property type="match status" value="1"/>
</dbReference>
<organism evidence="2 3">
    <name type="scientific">Rhodotorula mucilaginosa</name>
    <name type="common">Yeast</name>
    <name type="synonym">Rhodotorula rubra</name>
    <dbReference type="NCBI Taxonomy" id="5537"/>
    <lineage>
        <taxon>Eukaryota</taxon>
        <taxon>Fungi</taxon>
        <taxon>Dikarya</taxon>
        <taxon>Basidiomycota</taxon>
        <taxon>Pucciniomycotina</taxon>
        <taxon>Microbotryomycetes</taxon>
        <taxon>Sporidiobolales</taxon>
        <taxon>Sporidiobolaceae</taxon>
        <taxon>Rhodotorula</taxon>
    </lineage>
</organism>
<dbReference type="OrthoDB" id="7862313at2759"/>
<evidence type="ECO:0000313" key="3">
    <source>
        <dbReference type="Proteomes" id="UP000777482"/>
    </source>
</evidence>
<dbReference type="InterPro" id="IPR011989">
    <property type="entry name" value="ARM-like"/>
</dbReference>
<gene>
    <name evidence="2" type="ORF">C6P46_002390</name>
</gene>
<dbReference type="AlphaFoldDB" id="A0A9P7B1Q3"/>